<feature type="chain" id="PRO_5036858802" evidence="1">
    <location>
        <begin position="19"/>
        <end position="201"/>
    </location>
</feature>
<dbReference type="AlphaFoldDB" id="A0A931PWD9"/>
<organism evidence="2 3">
    <name type="scientific">Fimbriimonas ginsengisoli</name>
    <dbReference type="NCBI Taxonomy" id="1005039"/>
    <lineage>
        <taxon>Bacteria</taxon>
        <taxon>Bacillati</taxon>
        <taxon>Armatimonadota</taxon>
        <taxon>Fimbriimonadia</taxon>
        <taxon>Fimbriimonadales</taxon>
        <taxon>Fimbriimonadaceae</taxon>
        <taxon>Fimbriimonas</taxon>
    </lineage>
</organism>
<feature type="signal peptide" evidence="1">
    <location>
        <begin position="1"/>
        <end position="18"/>
    </location>
</feature>
<keyword evidence="1" id="KW-0732">Signal</keyword>
<name>A0A931PWD9_FIMGI</name>
<evidence type="ECO:0000256" key="1">
    <source>
        <dbReference type="SAM" id="SignalP"/>
    </source>
</evidence>
<proteinExistence type="predicted"/>
<sequence length="201" mass="20941">MRLALAIGLVAGAAFASADITINFSSVFTGATPSGSTPWATLTISDGAPGYVNMSLSNNMTAISGQFLGELELNLTSIPTDFSTSTTSPWFKSTPTFGVDSISDAGEMFDVDILFNEQPPKLTGGQTASWTFHGTGLTSSSFLAFATPTDHNPNDVLALLHVQGTPPPGSSKVRGVVPEPSAMAALAIGGMMLLRRRARKK</sequence>
<reference evidence="2" key="1">
    <citation type="submission" date="2020-07" db="EMBL/GenBank/DDBJ databases">
        <title>Huge and variable diversity of episymbiotic CPR bacteria and DPANN archaea in groundwater ecosystems.</title>
        <authorList>
            <person name="He C.Y."/>
            <person name="Keren R."/>
            <person name="Whittaker M."/>
            <person name="Farag I.F."/>
            <person name="Doudna J."/>
            <person name="Cate J.H.D."/>
            <person name="Banfield J.F."/>
        </authorList>
    </citation>
    <scope>NUCLEOTIDE SEQUENCE</scope>
    <source>
        <strain evidence="2">NC_groundwater_17_Pr7_B-0.1um_64_12</strain>
    </source>
</reference>
<evidence type="ECO:0000313" key="3">
    <source>
        <dbReference type="Proteomes" id="UP000727962"/>
    </source>
</evidence>
<dbReference type="EMBL" id="JACOSL010000056">
    <property type="protein sequence ID" value="MBI1757215.1"/>
    <property type="molecule type" value="Genomic_DNA"/>
</dbReference>
<dbReference type="Proteomes" id="UP000727962">
    <property type="component" value="Unassembled WGS sequence"/>
</dbReference>
<dbReference type="NCBIfam" id="TIGR02595">
    <property type="entry name" value="PEP_CTERM"/>
    <property type="match status" value="1"/>
</dbReference>
<evidence type="ECO:0000313" key="2">
    <source>
        <dbReference type="EMBL" id="MBI1757215.1"/>
    </source>
</evidence>
<accession>A0A931PWD9</accession>
<dbReference type="InterPro" id="IPR013424">
    <property type="entry name" value="Ice-binding_C"/>
</dbReference>
<protein>
    <submittedName>
        <fullName evidence="2">PEP-CTERM sorting domain-containing protein</fullName>
    </submittedName>
</protein>
<comment type="caution">
    <text evidence="2">The sequence shown here is derived from an EMBL/GenBank/DDBJ whole genome shotgun (WGS) entry which is preliminary data.</text>
</comment>
<gene>
    <name evidence="2" type="ORF">HYR64_08935</name>
</gene>